<organism evidence="7 8">
    <name type="scientific">Celeribacter neptunius</name>
    <dbReference type="NCBI Taxonomy" id="588602"/>
    <lineage>
        <taxon>Bacteria</taxon>
        <taxon>Pseudomonadati</taxon>
        <taxon>Pseudomonadota</taxon>
        <taxon>Alphaproteobacteria</taxon>
        <taxon>Rhodobacterales</taxon>
        <taxon>Roseobacteraceae</taxon>
        <taxon>Celeribacter</taxon>
    </lineage>
</organism>
<dbReference type="Gene3D" id="3.30.565.10">
    <property type="entry name" value="Histidine kinase-like ATPase, C-terminal domain"/>
    <property type="match status" value="1"/>
</dbReference>
<dbReference type="OrthoDB" id="9795133at2"/>
<evidence type="ECO:0000259" key="6">
    <source>
        <dbReference type="PROSITE" id="PS50112"/>
    </source>
</evidence>
<reference evidence="8" key="1">
    <citation type="submission" date="2016-10" db="EMBL/GenBank/DDBJ databases">
        <authorList>
            <person name="Varghese N."/>
            <person name="Submissions S."/>
        </authorList>
    </citation>
    <scope>NUCLEOTIDE SEQUENCE [LARGE SCALE GENOMIC DNA]</scope>
    <source>
        <strain evidence="8">DSM 26471</strain>
    </source>
</reference>
<dbReference type="SUPFAM" id="SSF55785">
    <property type="entry name" value="PYP-like sensor domain (PAS domain)"/>
    <property type="match status" value="1"/>
</dbReference>
<dbReference type="InterPro" id="IPR003661">
    <property type="entry name" value="HisK_dim/P_dom"/>
</dbReference>
<dbReference type="Pfam" id="PF02518">
    <property type="entry name" value="HATPase_c"/>
    <property type="match status" value="1"/>
</dbReference>
<dbReference type="SMART" id="SM00387">
    <property type="entry name" value="HATPase_c"/>
    <property type="match status" value="1"/>
</dbReference>
<dbReference type="CDD" id="cd00130">
    <property type="entry name" value="PAS"/>
    <property type="match status" value="1"/>
</dbReference>
<dbReference type="NCBIfam" id="TIGR00229">
    <property type="entry name" value="sensory_box"/>
    <property type="match status" value="1"/>
</dbReference>
<dbReference type="STRING" id="588602.SAMN04487991_1378"/>
<dbReference type="RefSeq" id="WP_090059412.1">
    <property type="nucleotide sequence ID" value="NZ_FORH01000002.1"/>
</dbReference>
<evidence type="ECO:0000256" key="4">
    <source>
        <dbReference type="SAM" id="Coils"/>
    </source>
</evidence>
<dbReference type="CDD" id="cd00082">
    <property type="entry name" value="HisKA"/>
    <property type="match status" value="1"/>
</dbReference>
<dbReference type="EMBL" id="FORH01000002">
    <property type="protein sequence ID" value="SFJ08965.1"/>
    <property type="molecule type" value="Genomic_DNA"/>
</dbReference>
<dbReference type="EC" id="2.7.13.3" evidence="2"/>
<dbReference type="PROSITE" id="PS50112">
    <property type="entry name" value="PAS"/>
    <property type="match status" value="1"/>
</dbReference>
<evidence type="ECO:0000259" key="5">
    <source>
        <dbReference type="PROSITE" id="PS50109"/>
    </source>
</evidence>
<evidence type="ECO:0000256" key="2">
    <source>
        <dbReference type="ARBA" id="ARBA00012438"/>
    </source>
</evidence>
<feature type="coiled-coil region" evidence="4">
    <location>
        <begin position="171"/>
        <end position="201"/>
    </location>
</feature>
<dbReference type="PRINTS" id="PR00344">
    <property type="entry name" value="BCTRLSENSOR"/>
</dbReference>
<accession>A0A1I3NIJ3</accession>
<keyword evidence="3" id="KW-0597">Phosphoprotein</keyword>
<dbReference type="SMART" id="SM00388">
    <property type="entry name" value="HisKA"/>
    <property type="match status" value="1"/>
</dbReference>
<protein>
    <recommendedName>
        <fullName evidence="2">histidine kinase</fullName>
        <ecNumber evidence="2">2.7.13.3</ecNumber>
    </recommendedName>
</protein>
<dbReference type="Gene3D" id="1.10.287.130">
    <property type="match status" value="1"/>
</dbReference>
<dbReference type="InterPro" id="IPR003594">
    <property type="entry name" value="HATPase_dom"/>
</dbReference>
<name>A0A1I3NIJ3_9RHOB</name>
<dbReference type="InterPro" id="IPR036890">
    <property type="entry name" value="HATPase_C_sf"/>
</dbReference>
<dbReference type="InterPro" id="IPR013656">
    <property type="entry name" value="PAS_4"/>
</dbReference>
<dbReference type="InterPro" id="IPR036097">
    <property type="entry name" value="HisK_dim/P_sf"/>
</dbReference>
<gene>
    <name evidence="7" type="ORF">SAMN04487991_1378</name>
</gene>
<evidence type="ECO:0000256" key="1">
    <source>
        <dbReference type="ARBA" id="ARBA00000085"/>
    </source>
</evidence>
<evidence type="ECO:0000313" key="8">
    <source>
        <dbReference type="Proteomes" id="UP000199630"/>
    </source>
</evidence>
<feature type="domain" description="Histidine kinase" evidence="5">
    <location>
        <begin position="210"/>
        <end position="448"/>
    </location>
</feature>
<evidence type="ECO:0000256" key="3">
    <source>
        <dbReference type="ARBA" id="ARBA00022553"/>
    </source>
</evidence>
<sequence length="458" mass="50074">MTKDGDPVIDLPGSLGSGTRPELDDTAWVDVLDAVDKTYAELVDYQEQLEARNTELVSLRGFLGSIMASISDYLVVTDKDGVIADVSQSFCAALGRDKAALIGHPVDQFFEGEMRDRMLAAIDAVIKLRGETRLELDLQTVDGASPVDIRLAPRLDKRKRVSGIILTGRPLGELRRAYRELERSLDELKQAQTQLVRTEKLASLGRLLAGVAHELNNPISFVYANTHSLQKYLDRFEAYFEQVQGGASRDELIALRESLRLDRDLKNLRSAIEGAHDGAERVRDIVEDLRRLSADGSGEVAPFDLTQTAKIGADWVRRGQKRDMKITVEGEDPCVALGRVGHVQQVVMNLVQNAADAMTGVAAPEIRITLRYEGDFALLDVCDNGPGVSEELQAAIFDPFFSTKDVGKGTGLGLSISYKIAEEHGGALTYLPDQAEGACFRLSLKRAPRQAPKLGGNG</sequence>
<dbReference type="InterPro" id="IPR004358">
    <property type="entry name" value="Sig_transdc_His_kin-like_C"/>
</dbReference>
<dbReference type="SUPFAM" id="SSF55874">
    <property type="entry name" value="ATPase domain of HSP90 chaperone/DNA topoisomerase II/histidine kinase"/>
    <property type="match status" value="1"/>
</dbReference>
<dbReference type="Proteomes" id="UP000199630">
    <property type="component" value="Unassembled WGS sequence"/>
</dbReference>
<dbReference type="Pfam" id="PF08448">
    <property type="entry name" value="PAS_4"/>
    <property type="match status" value="1"/>
</dbReference>
<dbReference type="SMART" id="SM00091">
    <property type="entry name" value="PAS"/>
    <property type="match status" value="1"/>
</dbReference>
<dbReference type="SUPFAM" id="SSF47384">
    <property type="entry name" value="Homodimeric domain of signal transducing histidine kinase"/>
    <property type="match status" value="1"/>
</dbReference>
<dbReference type="InterPro" id="IPR000014">
    <property type="entry name" value="PAS"/>
</dbReference>
<keyword evidence="4" id="KW-0175">Coiled coil</keyword>
<dbReference type="GO" id="GO:0000155">
    <property type="term" value="F:phosphorelay sensor kinase activity"/>
    <property type="evidence" value="ECO:0007669"/>
    <property type="project" value="InterPro"/>
</dbReference>
<comment type="catalytic activity">
    <reaction evidence="1">
        <text>ATP + protein L-histidine = ADP + protein N-phospho-L-histidine.</text>
        <dbReference type="EC" id="2.7.13.3"/>
    </reaction>
</comment>
<feature type="domain" description="PAS" evidence="6">
    <location>
        <begin position="59"/>
        <end position="129"/>
    </location>
</feature>
<dbReference type="AlphaFoldDB" id="A0A1I3NIJ3"/>
<dbReference type="PANTHER" id="PTHR43065:SF42">
    <property type="entry name" value="TWO-COMPONENT SENSOR PPRA"/>
    <property type="match status" value="1"/>
</dbReference>
<dbReference type="InterPro" id="IPR005467">
    <property type="entry name" value="His_kinase_dom"/>
</dbReference>
<keyword evidence="8" id="KW-1185">Reference proteome</keyword>
<dbReference type="PANTHER" id="PTHR43065">
    <property type="entry name" value="SENSOR HISTIDINE KINASE"/>
    <property type="match status" value="1"/>
</dbReference>
<dbReference type="PROSITE" id="PS50109">
    <property type="entry name" value="HIS_KIN"/>
    <property type="match status" value="1"/>
</dbReference>
<proteinExistence type="predicted"/>
<dbReference type="InterPro" id="IPR035965">
    <property type="entry name" value="PAS-like_dom_sf"/>
</dbReference>
<dbReference type="Gene3D" id="3.30.450.20">
    <property type="entry name" value="PAS domain"/>
    <property type="match status" value="1"/>
</dbReference>
<evidence type="ECO:0000313" key="7">
    <source>
        <dbReference type="EMBL" id="SFJ08965.1"/>
    </source>
</evidence>